<keyword evidence="3" id="KW-1185">Reference proteome</keyword>
<feature type="region of interest" description="Disordered" evidence="1">
    <location>
        <begin position="369"/>
        <end position="443"/>
    </location>
</feature>
<evidence type="ECO:0000256" key="1">
    <source>
        <dbReference type="SAM" id="MobiDB-lite"/>
    </source>
</evidence>
<feature type="compositionally biased region" description="Polar residues" evidence="1">
    <location>
        <begin position="12"/>
        <end position="30"/>
    </location>
</feature>
<feature type="region of interest" description="Disordered" evidence="1">
    <location>
        <begin position="109"/>
        <end position="167"/>
    </location>
</feature>
<feature type="region of interest" description="Disordered" evidence="1">
    <location>
        <begin position="43"/>
        <end position="76"/>
    </location>
</feature>
<name>A0AAW0W753_CHEQU</name>
<feature type="region of interest" description="Disordered" evidence="1">
    <location>
        <begin position="505"/>
        <end position="534"/>
    </location>
</feature>
<feature type="compositionally biased region" description="Polar residues" evidence="1">
    <location>
        <begin position="111"/>
        <end position="128"/>
    </location>
</feature>
<feature type="region of interest" description="Disordered" evidence="1">
    <location>
        <begin position="1"/>
        <end position="30"/>
    </location>
</feature>
<feature type="compositionally biased region" description="Basic and acidic residues" evidence="1">
    <location>
        <begin position="48"/>
        <end position="59"/>
    </location>
</feature>
<organism evidence="2 3">
    <name type="scientific">Cherax quadricarinatus</name>
    <name type="common">Australian red claw crayfish</name>
    <dbReference type="NCBI Taxonomy" id="27406"/>
    <lineage>
        <taxon>Eukaryota</taxon>
        <taxon>Metazoa</taxon>
        <taxon>Ecdysozoa</taxon>
        <taxon>Arthropoda</taxon>
        <taxon>Crustacea</taxon>
        <taxon>Multicrustacea</taxon>
        <taxon>Malacostraca</taxon>
        <taxon>Eumalacostraca</taxon>
        <taxon>Eucarida</taxon>
        <taxon>Decapoda</taxon>
        <taxon>Pleocyemata</taxon>
        <taxon>Astacidea</taxon>
        <taxon>Parastacoidea</taxon>
        <taxon>Parastacidae</taxon>
        <taxon>Cherax</taxon>
    </lineage>
</organism>
<sequence>MAGTANMPRSKMSPTTSDMKSPSAPTHSASAFSLLRYMHKMKPADLSPRNDDLSSHDSSLEVEEEGSSCNSDPGTGKARRGYCSRCDNCFPDAALHRHPQKDYDSMMVERQPSNTSASSNAKYVSNNSDHADDTDEGPCGGCDSETESDRVPKCASRSSNADGMETPHDVDLTEAIKIPEVNGKRSIVEVLSQVVKLERSSSSSASELTRTPEAPDIVTSTTKGRARKAPPPKRMTSGAQRGADVATLAILCQHYAQLVQALKEENYLLSCARSPLLATPRSSVRVAPGGIAARRHLGSSGSGRSRSTKNVFNWDSEFVQNYEQNRLAAVDKDGEATMFNNESCGKFISDIRMPDSPKSIRVQRSYSTFKDNCNNNNNNNNNCSPLESPTRVSDDRPKSVASSASDLSHKERKSWNFKPLRSAAGKHKRDSKHTRKSSFSLFRDSKDTEKLDIENGNKSPEVGSRAATFQTPTVGVLSTKINDMELKIQEILKLEPIDLIMRENSLDRSPGRRSLGSGGSLRRSASVGQRGSFYRHSVRDTRRDQCRQDVCDSDEVCDEGSRRWCGSSLAGGAAAGGNGGCQYQVLAQAAHVEVDKLRQLVHLLNSRLTELSGKMLEAEARLREEHQRSAIMER</sequence>
<feature type="compositionally biased region" description="Low complexity" evidence="1">
    <location>
        <begin position="512"/>
        <end position="528"/>
    </location>
</feature>
<reference evidence="2 3" key="1">
    <citation type="journal article" date="2024" name="BMC Genomics">
        <title>Genome assembly of redclaw crayfish (Cherax quadricarinatus) provides insights into its immune adaptation and hypoxia tolerance.</title>
        <authorList>
            <person name="Liu Z."/>
            <person name="Zheng J."/>
            <person name="Li H."/>
            <person name="Fang K."/>
            <person name="Wang S."/>
            <person name="He J."/>
            <person name="Zhou D."/>
            <person name="Weng S."/>
            <person name="Chi M."/>
            <person name="Gu Z."/>
            <person name="He J."/>
            <person name="Li F."/>
            <person name="Wang M."/>
        </authorList>
    </citation>
    <scope>NUCLEOTIDE SEQUENCE [LARGE SCALE GENOMIC DNA]</scope>
    <source>
        <strain evidence="2">ZL_2023a</strain>
    </source>
</reference>
<evidence type="ECO:0000313" key="3">
    <source>
        <dbReference type="Proteomes" id="UP001445076"/>
    </source>
</evidence>
<comment type="caution">
    <text evidence="2">The sequence shown here is derived from an EMBL/GenBank/DDBJ whole genome shotgun (WGS) entry which is preliminary data.</text>
</comment>
<feature type="compositionally biased region" description="Low complexity" evidence="1">
    <location>
        <begin position="372"/>
        <end position="383"/>
    </location>
</feature>
<feature type="non-terminal residue" evidence="2">
    <location>
        <position position="634"/>
    </location>
</feature>
<gene>
    <name evidence="2" type="ORF">OTU49_010783</name>
</gene>
<protein>
    <submittedName>
        <fullName evidence="2">Uncharacterized protein</fullName>
    </submittedName>
</protein>
<dbReference type="Proteomes" id="UP001445076">
    <property type="component" value="Unassembled WGS sequence"/>
</dbReference>
<proteinExistence type="predicted"/>
<dbReference type="AlphaFoldDB" id="A0AAW0W753"/>
<dbReference type="EMBL" id="JARKIK010000083">
    <property type="protein sequence ID" value="KAK8725258.1"/>
    <property type="molecule type" value="Genomic_DNA"/>
</dbReference>
<feature type="region of interest" description="Disordered" evidence="1">
    <location>
        <begin position="198"/>
        <end position="240"/>
    </location>
</feature>
<accession>A0AAW0W753</accession>
<evidence type="ECO:0000313" key="2">
    <source>
        <dbReference type="EMBL" id="KAK8725258.1"/>
    </source>
</evidence>
<feature type="compositionally biased region" description="Basic residues" evidence="1">
    <location>
        <begin position="424"/>
        <end position="436"/>
    </location>
</feature>